<dbReference type="InterPro" id="IPR012669">
    <property type="entry name" value="Pectate_lyase"/>
</dbReference>
<feature type="region of interest" description="Disordered" evidence="1">
    <location>
        <begin position="431"/>
        <end position="467"/>
    </location>
</feature>
<accession>A0A4Y8ZLL5</accession>
<proteinExistence type="predicted"/>
<dbReference type="SUPFAM" id="SSF81853">
    <property type="entry name" value="Family 10 polysaccharide lyase"/>
    <property type="match status" value="1"/>
</dbReference>
<feature type="compositionally biased region" description="Polar residues" evidence="1">
    <location>
        <begin position="449"/>
        <end position="467"/>
    </location>
</feature>
<dbReference type="GO" id="GO:0016829">
    <property type="term" value="F:lyase activity"/>
    <property type="evidence" value="ECO:0007669"/>
    <property type="project" value="UniProtKB-KW"/>
</dbReference>
<sequence>MKRATSFMVEKASSHGGYVWSYLPDMSRRWGEIEATPSMIWVQPPGTATMGHLFLDAYHATGDEYYYQAAEKVAGALIRGQHRSGGWHYFIDFAGPAATRRWYQTIGKNAWRMEEFQHYADNATFDDMGTSEAAQFLLRIYLEKQDPRYRPALERAVSFVLDSQYPNGGWPQRWPYDPEYPDYQSYITFNDDVAAENVKFLLMAYQHLGETRALDAINRGMNVYLAAQQGAPQAGWALQHTLDLEPAAARTYEPKALATHTTASNVEQLMDFYRMTGDSRFLARIPEALDWLESVRLPDGVGPANRRFPTFVEIGSNRPIYVHRRGSNVVNGEYYWDYSPEATLGHYSAFRNIDVPRLRRDYAALKAMPVAEATKNSPLLAAAQGAPLPRYFVSGGMVGSDLNAGADAGSPRELIRSLNAQGWWPTPLKATSHTYKGDGPATPVPGDYRSTQVGDETDTSPYNTDTPVTGISTATYMANMAALIRSLDQRP</sequence>
<dbReference type="AlphaFoldDB" id="A0A4Y8ZLL5"/>
<evidence type="ECO:0000313" key="2">
    <source>
        <dbReference type="EMBL" id="TFI56903.1"/>
    </source>
</evidence>
<dbReference type="Gene3D" id="1.50.10.20">
    <property type="match status" value="1"/>
</dbReference>
<protein>
    <submittedName>
        <fullName evidence="2">Pectate lyase</fullName>
    </submittedName>
</protein>
<evidence type="ECO:0000313" key="3">
    <source>
        <dbReference type="Proteomes" id="UP000298213"/>
    </source>
</evidence>
<dbReference type="Pfam" id="PF09492">
    <property type="entry name" value="Pec_lyase"/>
    <property type="match status" value="1"/>
</dbReference>
<dbReference type="Proteomes" id="UP000298213">
    <property type="component" value="Unassembled WGS sequence"/>
</dbReference>
<reference evidence="2 3" key="1">
    <citation type="submission" date="2019-03" db="EMBL/GenBank/DDBJ databases">
        <title>Genome sequence of Sphingomonas sp. 17J27-24.</title>
        <authorList>
            <person name="Kim M."/>
            <person name="Maeng S."/>
            <person name="Sathiyaraj S."/>
        </authorList>
    </citation>
    <scope>NUCLEOTIDE SEQUENCE [LARGE SCALE GENOMIC DNA]</scope>
    <source>
        <strain evidence="2 3">17J27-24</strain>
    </source>
</reference>
<comment type="caution">
    <text evidence="2">The sequence shown here is derived from an EMBL/GenBank/DDBJ whole genome shotgun (WGS) entry which is preliminary data.</text>
</comment>
<name>A0A4Y8ZLL5_9SPHN</name>
<organism evidence="2 3">
    <name type="scientific">Sphingomonas parva</name>
    <dbReference type="NCBI Taxonomy" id="2555898"/>
    <lineage>
        <taxon>Bacteria</taxon>
        <taxon>Pseudomonadati</taxon>
        <taxon>Pseudomonadota</taxon>
        <taxon>Alphaproteobacteria</taxon>
        <taxon>Sphingomonadales</taxon>
        <taxon>Sphingomonadaceae</taxon>
        <taxon>Sphingomonas</taxon>
    </lineage>
</organism>
<keyword evidence="3" id="KW-1185">Reference proteome</keyword>
<evidence type="ECO:0000256" key="1">
    <source>
        <dbReference type="SAM" id="MobiDB-lite"/>
    </source>
</evidence>
<dbReference type="OrthoDB" id="9804686at2"/>
<gene>
    <name evidence="2" type="ORF">E2493_17920</name>
</gene>
<dbReference type="EMBL" id="SPDV01000047">
    <property type="protein sequence ID" value="TFI56903.1"/>
    <property type="molecule type" value="Genomic_DNA"/>
</dbReference>
<keyword evidence="2" id="KW-0456">Lyase</keyword>